<protein>
    <submittedName>
        <fullName evidence="2">Uncharacterized protein</fullName>
    </submittedName>
</protein>
<feature type="region of interest" description="Disordered" evidence="1">
    <location>
        <begin position="140"/>
        <end position="161"/>
    </location>
</feature>
<dbReference type="AlphaFoldDB" id="A0ABD3B6D2"/>
<sequence>MTNQRHWIIIQKRSQENANLDTKLKLGGEFLQCFSRGQCFAKEKAERLKKQANNPPGTKETCASHQLKIKPLMLASLDFRKEHSYVLKRRFPDQAQHDKESIGSEKRKKTKRNNDPLGQDVVDKLDTTLIEQYKSKFMGHNLDLTGQDKQGSKQIRRWFQS</sequence>
<evidence type="ECO:0000256" key="1">
    <source>
        <dbReference type="SAM" id="MobiDB-lite"/>
    </source>
</evidence>
<keyword evidence="3" id="KW-1185">Reference proteome</keyword>
<organism evidence="2 3">
    <name type="scientific">Cinchona calisaya</name>
    <dbReference type="NCBI Taxonomy" id="153742"/>
    <lineage>
        <taxon>Eukaryota</taxon>
        <taxon>Viridiplantae</taxon>
        <taxon>Streptophyta</taxon>
        <taxon>Embryophyta</taxon>
        <taxon>Tracheophyta</taxon>
        <taxon>Spermatophyta</taxon>
        <taxon>Magnoliopsida</taxon>
        <taxon>eudicotyledons</taxon>
        <taxon>Gunneridae</taxon>
        <taxon>Pentapetalae</taxon>
        <taxon>asterids</taxon>
        <taxon>lamiids</taxon>
        <taxon>Gentianales</taxon>
        <taxon>Rubiaceae</taxon>
        <taxon>Cinchonoideae</taxon>
        <taxon>Cinchoneae</taxon>
        <taxon>Cinchona</taxon>
    </lineage>
</organism>
<proteinExistence type="predicted"/>
<feature type="compositionally biased region" description="Polar residues" evidence="1">
    <location>
        <begin position="147"/>
        <end position="161"/>
    </location>
</feature>
<reference evidence="2 3" key="1">
    <citation type="submission" date="2024-11" db="EMBL/GenBank/DDBJ databases">
        <title>A near-complete genome assembly of Cinchona calisaya.</title>
        <authorList>
            <person name="Lian D.C."/>
            <person name="Zhao X.W."/>
            <person name="Wei L."/>
        </authorList>
    </citation>
    <scope>NUCLEOTIDE SEQUENCE [LARGE SCALE GENOMIC DNA]</scope>
    <source>
        <tissue evidence="2">Nenye</tissue>
    </source>
</reference>
<dbReference type="EMBL" id="JBJUIK010000001">
    <property type="protein sequence ID" value="KAL3539004.1"/>
    <property type="molecule type" value="Genomic_DNA"/>
</dbReference>
<accession>A0ABD3B6D2</accession>
<comment type="caution">
    <text evidence="2">The sequence shown here is derived from an EMBL/GenBank/DDBJ whole genome shotgun (WGS) entry which is preliminary data.</text>
</comment>
<evidence type="ECO:0000313" key="2">
    <source>
        <dbReference type="EMBL" id="KAL3539004.1"/>
    </source>
</evidence>
<dbReference type="Proteomes" id="UP001630127">
    <property type="component" value="Unassembled WGS sequence"/>
</dbReference>
<feature type="region of interest" description="Disordered" evidence="1">
    <location>
        <begin position="90"/>
        <end position="120"/>
    </location>
</feature>
<name>A0ABD3B6D2_9GENT</name>
<evidence type="ECO:0000313" key="3">
    <source>
        <dbReference type="Proteomes" id="UP001630127"/>
    </source>
</evidence>
<gene>
    <name evidence="2" type="ORF">ACH5RR_002370</name>
</gene>
<feature type="compositionally biased region" description="Basic and acidic residues" evidence="1">
    <location>
        <begin position="90"/>
        <end position="105"/>
    </location>
</feature>